<sequence length="233" mass="26061">MSYNHHLQSQGYVPSYTSQNTGAAYMARRGWDSSNNSDQNTISFTSKSRKKTFYIIAFVLLLLLSIAAIVIIILFACGVFYTSDPLQNPTTPPIFNPTYRPPFDPYSTPHAPIFGQNASFSCTFAILRQASETFDVKNTNAYYASFTLIQNALTNVISTSSLQQYNPSVQLNDLQNRGNDLSVIFRITMQPNPNVDQNVIATVLRNNILNLQNMLGGNAQIDQSSIFVFRLFV</sequence>
<evidence type="ECO:0000256" key="1">
    <source>
        <dbReference type="SAM" id="Phobius"/>
    </source>
</evidence>
<evidence type="ECO:0000313" key="3">
    <source>
        <dbReference type="EMBL" id="CAB3400258.1"/>
    </source>
</evidence>
<keyword evidence="4" id="KW-1185">Reference proteome</keyword>
<dbReference type="Proteomes" id="UP000494206">
    <property type="component" value="Unassembled WGS sequence"/>
</dbReference>
<evidence type="ECO:0000259" key="2">
    <source>
        <dbReference type="Pfam" id="PF01390"/>
    </source>
</evidence>
<keyword evidence="1" id="KW-1133">Transmembrane helix</keyword>
<dbReference type="OrthoDB" id="5801522at2759"/>
<dbReference type="InterPro" id="IPR000082">
    <property type="entry name" value="SEA_dom"/>
</dbReference>
<accession>A0A8S1EQR9</accession>
<evidence type="ECO:0000313" key="4">
    <source>
        <dbReference type="Proteomes" id="UP000494206"/>
    </source>
</evidence>
<comment type="caution">
    <text evidence="3">The sequence shown here is derived from an EMBL/GenBank/DDBJ whole genome shotgun (WGS) entry which is preliminary data.</text>
</comment>
<organism evidence="3 4">
    <name type="scientific">Caenorhabditis bovis</name>
    <dbReference type="NCBI Taxonomy" id="2654633"/>
    <lineage>
        <taxon>Eukaryota</taxon>
        <taxon>Metazoa</taxon>
        <taxon>Ecdysozoa</taxon>
        <taxon>Nematoda</taxon>
        <taxon>Chromadorea</taxon>
        <taxon>Rhabditida</taxon>
        <taxon>Rhabditina</taxon>
        <taxon>Rhabditomorpha</taxon>
        <taxon>Rhabditoidea</taxon>
        <taxon>Rhabditidae</taxon>
        <taxon>Peloderinae</taxon>
        <taxon>Caenorhabditis</taxon>
    </lineage>
</organism>
<gene>
    <name evidence="3" type="ORF">CBOVIS_LOCUS3232</name>
</gene>
<reference evidence="3 4" key="1">
    <citation type="submission" date="2020-04" db="EMBL/GenBank/DDBJ databases">
        <authorList>
            <person name="Laetsch R D."/>
            <person name="Stevens L."/>
            <person name="Kumar S."/>
            <person name="Blaxter L. M."/>
        </authorList>
    </citation>
    <scope>NUCLEOTIDE SEQUENCE [LARGE SCALE GENOMIC DNA]</scope>
</reference>
<keyword evidence="1" id="KW-0812">Transmembrane</keyword>
<dbReference type="Pfam" id="PF01390">
    <property type="entry name" value="SEA"/>
    <property type="match status" value="1"/>
</dbReference>
<feature type="domain" description="SEA" evidence="2">
    <location>
        <begin position="119"/>
        <end position="210"/>
    </location>
</feature>
<protein>
    <recommendedName>
        <fullName evidence="2">SEA domain-containing protein</fullName>
    </recommendedName>
</protein>
<dbReference type="EMBL" id="CADEPM010000002">
    <property type="protein sequence ID" value="CAB3400258.1"/>
    <property type="molecule type" value="Genomic_DNA"/>
</dbReference>
<proteinExistence type="predicted"/>
<name>A0A8S1EQR9_9PELO</name>
<feature type="transmembrane region" description="Helical" evidence="1">
    <location>
        <begin position="53"/>
        <end position="81"/>
    </location>
</feature>
<keyword evidence="1" id="KW-0472">Membrane</keyword>
<dbReference type="AlphaFoldDB" id="A0A8S1EQR9"/>